<dbReference type="EMBL" id="CP034562">
    <property type="protein sequence ID" value="AZQ61382.1"/>
    <property type="molecule type" value="Genomic_DNA"/>
</dbReference>
<keyword evidence="4" id="KW-1185">Reference proteome</keyword>
<feature type="domain" description="PKD" evidence="2">
    <location>
        <begin position="63"/>
        <end position="107"/>
    </location>
</feature>
<dbReference type="PROSITE" id="PS51257">
    <property type="entry name" value="PROKAR_LIPOPROTEIN"/>
    <property type="match status" value="1"/>
</dbReference>
<dbReference type="InterPro" id="IPR000601">
    <property type="entry name" value="PKD_dom"/>
</dbReference>
<accession>A0A3S9NZM7</accession>
<dbReference type="Gene3D" id="2.60.40.10">
    <property type="entry name" value="Immunoglobulins"/>
    <property type="match status" value="1"/>
</dbReference>
<dbReference type="Pfam" id="PF18911">
    <property type="entry name" value="PKD_4"/>
    <property type="match status" value="1"/>
</dbReference>
<feature type="signal peptide" evidence="1">
    <location>
        <begin position="1"/>
        <end position="21"/>
    </location>
</feature>
<dbReference type="InterPro" id="IPR035986">
    <property type="entry name" value="PKD_dom_sf"/>
</dbReference>
<reference evidence="3 4" key="1">
    <citation type="submission" date="2018-12" db="EMBL/GenBank/DDBJ databases">
        <title>Flammeovirga pectinis sp. nov., isolated from the gut of the Korean scallop, Patinopecten yessoensis.</title>
        <authorList>
            <person name="Bae J.-W."/>
            <person name="Jeong Y.-S."/>
            <person name="Kang W."/>
        </authorList>
    </citation>
    <scope>NUCLEOTIDE SEQUENCE [LARGE SCALE GENOMIC DNA]</scope>
    <source>
        <strain evidence="3 4">L12M1</strain>
    </source>
</reference>
<dbReference type="AlphaFoldDB" id="A0A3S9NZM7"/>
<evidence type="ECO:0000313" key="4">
    <source>
        <dbReference type="Proteomes" id="UP000267268"/>
    </source>
</evidence>
<feature type="chain" id="PRO_5019500632" description="PKD domain-containing protein" evidence="1">
    <location>
        <begin position="22"/>
        <end position="470"/>
    </location>
</feature>
<organism evidence="3 4">
    <name type="scientific">Flammeovirga pectinis</name>
    <dbReference type="NCBI Taxonomy" id="2494373"/>
    <lineage>
        <taxon>Bacteria</taxon>
        <taxon>Pseudomonadati</taxon>
        <taxon>Bacteroidota</taxon>
        <taxon>Cytophagia</taxon>
        <taxon>Cytophagales</taxon>
        <taxon>Flammeovirgaceae</taxon>
        <taxon>Flammeovirga</taxon>
    </lineage>
</organism>
<proteinExistence type="predicted"/>
<dbReference type="OrthoDB" id="5381604at2"/>
<gene>
    <name evidence="3" type="ORF">EI427_03830</name>
</gene>
<evidence type="ECO:0000313" key="3">
    <source>
        <dbReference type="EMBL" id="AZQ61382.1"/>
    </source>
</evidence>
<dbReference type="Proteomes" id="UP000267268">
    <property type="component" value="Chromosome 1"/>
</dbReference>
<dbReference type="SUPFAM" id="SSF49299">
    <property type="entry name" value="PKD domain"/>
    <property type="match status" value="1"/>
</dbReference>
<dbReference type="RefSeq" id="WP_126611804.1">
    <property type="nucleotide sequence ID" value="NZ_CP034562.1"/>
</dbReference>
<dbReference type="InterPro" id="IPR013783">
    <property type="entry name" value="Ig-like_fold"/>
</dbReference>
<sequence length="470" mass="52121">MKKYIYSFLSLVVLLGMTACTEDKPDVGPAPTSDDVTFTMQPTADNPNIIEFTNTTSGSIAYWSFGTGASAKGDQVSAEYAVKGDYEVSLMVVTKGGQATSTQTITIANTDYALLNRADYNFLTGGADSLNGKGWKFDKMTTGHMGIGDPAESTPNWWAANALDKDGRGAYDDLMRFNLNGFKYDLTNNGDTYAKNYERDFFTSRGGTLISEDDDDTWAITFDDQSNWNWSISERDGKSYLQFSGDGFPSWQVGGSQEYEIQTLNEDELYLRTIGGDGNAWYLGFIREGYERPVVPPTPKPYESNDLFDTFMGSSSDVLNLVSDAGLAFTDNFEFNASPASPSQFVGKYERVSGDNPWQNLQSELPFRIDLTSRAVFKMKAYLPSTNDYSGDLAQTVVVKLHDSLQGGNSWQTQEQVVHTITQTDTWVELTFDFSAVSSRTDFDKIIIQIGGEGHQVPGTFYISDFRLEQ</sequence>
<keyword evidence="1" id="KW-0732">Signal</keyword>
<dbReference type="Gene3D" id="2.60.120.260">
    <property type="entry name" value="Galactose-binding domain-like"/>
    <property type="match status" value="1"/>
</dbReference>
<evidence type="ECO:0000259" key="2">
    <source>
        <dbReference type="PROSITE" id="PS50093"/>
    </source>
</evidence>
<protein>
    <recommendedName>
        <fullName evidence="2">PKD domain-containing protein</fullName>
    </recommendedName>
</protein>
<dbReference type="KEGG" id="fll:EI427_03830"/>
<evidence type="ECO:0000256" key="1">
    <source>
        <dbReference type="SAM" id="SignalP"/>
    </source>
</evidence>
<name>A0A3S9NZM7_9BACT</name>
<dbReference type="PROSITE" id="PS50093">
    <property type="entry name" value="PKD"/>
    <property type="match status" value="1"/>
</dbReference>